<feature type="chain" id="PRO_5043796307" evidence="1">
    <location>
        <begin position="28"/>
        <end position="78"/>
    </location>
</feature>
<evidence type="ECO:0000313" key="2">
    <source>
        <dbReference type="EMBL" id="CAI0406750.1"/>
    </source>
</evidence>
<keyword evidence="3" id="KW-1185">Reference proteome</keyword>
<evidence type="ECO:0000256" key="1">
    <source>
        <dbReference type="SAM" id="SignalP"/>
    </source>
</evidence>
<protein>
    <submittedName>
        <fullName evidence="2">Uncharacterized protein</fullName>
    </submittedName>
</protein>
<feature type="signal peptide" evidence="1">
    <location>
        <begin position="1"/>
        <end position="27"/>
    </location>
</feature>
<comment type="caution">
    <text evidence="2">The sequence shown here is derived from an EMBL/GenBank/DDBJ whole genome shotgun (WGS) entry which is preliminary data.</text>
</comment>
<accession>A0AAV0JBJ2</accession>
<sequence>MRGTGWCWTLFCSRILNWEWCKGGCQGNKEGLFLARAKVEVRPLNRLGEGRYTGLQADPRLNTKTIVLNDGIYNSLRG</sequence>
<dbReference type="Proteomes" id="UP001154282">
    <property type="component" value="Unassembled WGS sequence"/>
</dbReference>
<organism evidence="2 3">
    <name type="scientific">Linum tenue</name>
    <dbReference type="NCBI Taxonomy" id="586396"/>
    <lineage>
        <taxon>Eukaryota</taxon>
        <taxon>Viridiplantae</taxon>
        <taxon>Streptophyta</taxon>
        <taxon>Embryophyta</taxon>
        <taxon>Tracheophyta</taxon>
        <taxon>Spermatophyta</taxon>
        <taxon>Magnoliopsida</taxon>
        <taxon>eudicotyledons</taxon>
        <taxon>Gunneridae</taxon>
        <taxon>Pentapetalae</taxon>
        <taxon>rosids</taxon>
        <taxon>fabids</taxon>
        <taxon>Malpighiales</taxon>
        <taxon>Linaceae</taxon>
        <taxon>Linum</taxon>
    </lineage>
</organism>
<evidence type="ECO:0000313" key="3">
    <source>
        <dbReference type="Proteomes" id="UP001154282"/>
    </source>
</evidence>
<dbReference type="EMBL" id="CAMGYJ010000004">
    <property type="protein sequence ID" value="CAI0406750.1"/>
    <property type="molecule type" value="Genomic_DNA"/>
</dbReference>
<keyword evidence="1" id="KW-0732">Signal</keyword>
<name>A0AAV0JBJ2_9ROSI</name>
<proteinExistence type="predicted"/>
<dbReference type="AlphaFoldDB" id="A0AAV0JBJ2"/>
<gene>
    <name evidence="2" type="ORF">LITE_LOCUS13341</name>
</gene>
<reference evidence="2" key="1">
    <citation type="submission" date="2022-08" db="EMBL/GenBank/DDBJ databases">
        <authorList>
            <person name="Gutierrez-Valencia J."/>
        </authorList>
    </citation>
    <scope>NUCLEOTIDE SEQUENCE</scope>
</reference>